<dbReference type="PRINTS" id="PR00080">
    <property type="entry name" value="SDRFAMILY"/>
</dbReference>
<dbReference type="InterPro" id="IPR036291">
    <property type="entry name" value="NAD(P)-bd_dom_sf"/>
</dbReference>
<dbReference type="PROSITE" id="PS00061">
    <property type="entry name" value="ADH_SHORT"/>
    <property type="match status" value="1"/>
</dbReference>
<dbReference type="FunFam" id="3.40.50.720:FF:000084">
    <property type="entry name" value="Short-chain dehydrogenase reductase"/>
    <property type="match status" value="1"/>
</dbReference>
<dbReference type="GO" id="GO:0016020">
    <property type="term" value="C:membrane"/>
    <property type="evidence" value="ECO:0007669"/>
    <property type="project" value="TreeGrafter"/>
</dbReference>
<feature type="domain" description="Ketoreductase" evidence="4">
    <location>
        <begin position="5"/>
        <end position="189"/>
    </location>
</feature>
<dbReference type="Gene3D" id="3.40.50.720">
    <property type="entry name" value="NAD(P)-binding Rossmann-like Domain"/>
    <property type="match status" value="1"/>
</dbReference>
<dbReference type="InterPro" id="IPR002347">
    <property type="entry name" value="SDR_fam"/>
</dbReference>
<dbReference type="PANTHER" id="PTHR44196">
    <property type="entry name" value="DEHYDROGENASE/REDUCTASE SDR FAMILY MEMBER 7B"/>
    <property type="match status" value="1"/>
</dbReference>
<dbReference type="AlphaFoldDB" id="A0AB73LHI1"/>
<dbReference type="PRINTS" id="PR00081">
    <property type="entry name" value="GDHRDH"/>
</dbReference>
<keyword evidence="2" id="KW-0560">Oxidoreductase</keyword>
<evidence type="ECO:0000313" key="5">
    <source>
        <dbReference type="EMBL" id="OHT55393.1"/>
    </source>
</evidence>
<dbReference type="RefSeq" id="WP_046252926.1">
    <property type="nucleotide sequence ID" value="NZ_CP010946.1"/>
</dbReference>
<evidence type="ECO:0000256" key="2">
    <source>
        <dbReference type="ARBA" id="ARBA00023002"/>
    </source>
</evidence>
<name>A0AB73LHI1_MYCCH</name>
<gene>
    <name evidence="5" type="ORF">BKG62_04400</name>
</gene>
<dbReference type="InterPro" id="IPR057326">
    <property type="entry name" value="KR_dom"/>
</dbReference>
<dbReference type="Proteomes" id="UP000180113">
    <property type="component" value="Unassembled WGS sequence"/>
</dbReference>
<dbReference type="CDD" id="cd05233">
    <property type="entry name" value="SDR_c"/>
    <property type="match status" value="1"/>
</dbReference>
<organism evidence="5 6">
    <name type="scientific">Mycobacteroides chelonae</name>
    <name type="common">Mycobacterium chelonae</name>
    <dbReference type="NCBI Taxonomy" id="1774"/>
    <lineage>
        <taxon>Bacteria</taxon>
        <taxon>Bacillati</taxon>
        <taxon>Actinomycetota</taxon>
        <taxon>Actinomycetes</taxon>
        <taxon>Mycobacteriales</taxon>
        <taxon>Mycobacteriaceae</taxon>
        <taxon>Mycobacteroides</taxon>
    </lineage>
</organism>
<dbReference type="Pfam" id="PF00106">
    <property type="entry name" value="adh_short"/>
    <property type="match status" value="1"/>
</dbReference>
<dbReference type="GeneID" id="31678897"/>
<dbReference type="SUPFAM" id="SSF51735">
    <property type="entry name" value="NAD(P)-binding Rossmann-fold domains"/>
    <property type="match status" value="1"/>
</dbReference>
<proteinExistence type="inferred from homology"/>
<dbReference type="InterPro" id="IPR020904">
    <property type="entry name" value="Sc_DH/Rdtase_CS"/>
</dbReference>
<evidence type="ECO:0000259" key="4">
    <source>
        <dbReference type="SMART" id="SM00822"/>
    </source>
</evidence>
<comment type="similarity">
    <text evidence="1 3">Belongs to the short-chain dehydrogenases/reductases (SDR) family.</text>
</comment>
<evidence type="ECO:0000313" key="6">
    <source>
        <dbReference type="Proteomes" id="UP000180113"/>
    </source>
</evidence>
<dbReference type="PANTHER" id="PTHR44196:SF1">
    <property type="entry name" value="DEHYDROGENASE_REDUCTASE SDR FAMILY MEMBER 7B"/>
    <property type="match status" value="1"/>
</dbReference>
<evidence type="ECO:0000256" key="3">
    <source>
        <dbReference type="RuleBase" id="RU000363"/>
    </source>
</evidence>
<dbReference type="SMART" id="SM00822">
    <property type="entry name" value="PKS_KR"/>
    <property type="match status" value="1"/>
</dbReference>
<dbReference type="GO" id="GO:0016491">
    <property type="term" value="F:oxidoreductase activity"/>
    <property type="evidence" value="ECO:0007669"/>
    <property type="project" value="UniProtKB-KW"/>
</dbReference>
<sequence>MKIPQRVVITGAASGIGTATVQHYARAGTEVIGLDINEDALQAAAGAARHGGGRVFGYACDVADLASVEEASARIKAEHGPVDILVNNAGVGVGGDFLETTHEDWIWLRSINYDGVAHGCRAFGPDMVARGSGHVVNVASGAGYIPTRRMASYCASKAAVIMFSRCLRADWAGRGVGVSVICPGVIKTPILEHTRLRGAIGAEKELMEKGFKLGHPPDAVAKAIARAARHNLALVPVGVESRLAYHALRALPASVGNLLARV</sequence>
<reference evidence="5 6" key="1">
    <citation type="submission" date="2016-10" db="EMBL/GenBank/DDBJ databases">
        <title>Evaluation of Human, Animal and Environmental Mycobacterium chelonae Isolates by Core Genome Phylogenomic Analysis, Targeted Gene Comparison, and Anti-microbial Susceptibility Patterns: A Tale of Mistaken Identities.</title>
        <authorList>
            <person name="Fogelson S.B."/>
            <person name="Camus A.C."/>
            <person name="Lorenz W."/>
            <person name="Vasireddy R."/>
            <person name="Vasireddy S."/>
            <person name="Smith T."/>
            <person name="Brown-Elliott B.A."/>
            <person name="Wallace R.J.Jr."/>
            <person name="Hasan N.A."/>
            <person name="Reischl U."/>
            <person name="Sanchez S."/>
        </authorList>
    </citation>
    <scope>NUCLEOTIDE SEQUENCE [LARGE SCALE GENOMIC DNA]</scope>
    <source>
        <strain evidence="5 6">42895</strain>
    </source>
</reference>
<protein>
    <recommendedName>
        <fullName evidence="4">Ketoreductase domain-containing protein</fullName>
    </recommendedName>
</protein>
<comment type="caution">
    <text evidence="5">The sequence shown here is derived from an EMBL/GenBank/DDBJ whole genome shotgun (WGS) entry which is preliminary data.</text>
</comment>
<dbReference type="EMBL" id="MLHW01000001">
    <property type="protein sequence ID" value="OHT55393.1"/>
    <property type="molecule type" value="Genomic_DNA"/>
</dbReference>
<evidence type="ECO:0000256" key="1">
    <source>
        <dbReference type="ARBA" id="ARBA00006484"/>
    </source>
</evidence>
<accession>A0AB73LHI1</accession>